<accession>L5M3U5</accession>
<dbReference type="EMBL" id="KB104455">
    <property type="protein sequence ID" value="ELK33334.1"/>
    <property type="molecule type" value="Genomic_DNA"/>
</dbReference>
<evidence type="ECO:0000313" key="1">
    <source>
        <dbReference type="EMBL" id="ELK33334.1"/>
    </source>
</evidence>
<dbReference type="Proteomes" id="UP000010556">
    <property type="component" value="Unassembled WGS sequence"/>
</dbReference>
<evidence type="ECO:0000313" key="2">
    <source>
        <dbReference type="Proteomes" id="UP000010556"/>
    </source>
</evidence>
<name>L5M3U5_MYODS</name>
<protein>
    <submittedName>
        <fullName evidence="1">Upstream-binding protein 1</fullName>
    </submittedName>
</protein>
<keyword evidence="2" id="KW-1185">Reference proteome</keyword>
<proteinExistence type="predicted"/>
<dbReference type="AlphaFoldDB" id="L5M3U5"/>
<sequence>MAWVLKMDEVIESGLVHDFDASLTGIGQELGAGAYSMSDVLALPIFKQEDSSLALDDETKNPPFQYVAPGLPGLGSGPAAWPPGPGSLADLCPPRWRAWEGGPTTCGPGTAGGFIFAVKHGRLLTMAWVGGEGVSFPCKRFTSHSELEYSTK</sequence>
<organism evidence="1 2">
    <name type="scientific">Myotis davidii</name>
    <name type="common">David's myotis</name>
    <dbReference type="NCBI Taxonomy" id="225400"/>
    <lineage>
        <taxon>Eukaryota</taxon>
        <taxon>Metazoa</taxon>
        <taxon>Chordata</taxon>
        <taxon>Craniata</taxon>
        <taxon>Vertebrata</taxon>
        <taxon>Euteleostomi</taxon>
        <taxon>Mammalia</taxon>
        <taxon>Eutheria</taxon>
        <taxon>Laurasiatheria</taxon>
        <taxon>Chiroptera</taxon>
        <taxon>Yangochiroptera</taxon>
        <taxon>Vespertilionidae</taxon>
        <taxon>Myotis</taxon>
    </lineage>
</organism>
<gene>
    <name evidence="1" type="ORF">MDA_GLEAN10018235</name>
</gene>
<reference evidence="2" key="1">
    <citation type="journal article" date="2013" name="Science">
        <title>Comparative analysis of bat genomes provides insight into the evolution of flight and immunity.</title>
        <authorList>
            <person name="Zhang G."/>
            <person name="Cowled C."/>
            <person name="Shi Z."/>
            <person name="Huang Z."/>
            <person name="Bishop-Lilly K.A."/>
            <person name="Fang X."/>
            <person name="Wynne J.W."/>
            <person name="Xiong Z."/>
            <person name="Baker M.L."/>
            <person name="Zhao W."/>
            <person name="Tachedjian M."/>
            <person name="Zhu Y."/>
            <person name="Zhou P."/>
            <person name="Jiang X."/>
            <person name="Ng J."/>
            <person name="Yang L."/>
            <person name="Wu L."/>
            <person name="Xiao J."/>
            <person name="Feng Y."/>
            <person name="Chen Y."/>
            <person name="Sun X."/>
            <person name="Zhang Y."/>
            <person name="Marsh G.A."/>
            <person name="Crameri G."/>
            <person name="Broder C.C."/>
            <person name="Frey K.G."/>
            <person name="Wang L.F."/>
            <person name="Wang J."/>
        </authorList>
    </citation>
    <scope>NUCLEOTIDE SEQUENCE [LARGE SCALE GENOMIC DNA]</scope>
</reference>